<evidence type="ECO:0000256" key="5">
    <source>
        <dbReference type="ARBA" id="ARBA00022448"/>
    </source>
</evidence>
<comment type="subcellular location">
    <subcellularLocation>
        <location evidence="2 12">Cell inner membrane</location>
        <topology evidence="2 12">Single-pass membrane protein</topology>
    </subcellularLocation>
</comment>
<dbReference type="Proteomes" id="UP000281112">
    <property type="component" value="Unassembled WGS sequence"/>
</dbReference>
<dbReference type="AlphaFoldDB" id="A0A3N9U7L4"/>
<dbReference type="GO" id="GO:0015886">
    <property type="term" value="P:heme transport"/>
    <property type="evidence" value="ECO:0007669"/>
    <property type="project" value="InterPro"/>
</dbReference>
<dbReference type="OrthoDB" id="9815607at2"/>
<protein>
    <recommendedName>
        <fullName evidence="4 12">Heme exporter protein D</fullName>
    </recommendedName>
</protein>
<evidence type="ECO:0000256" key="4">
    <source>
        <dbReference type="ARBA" id="ARBA00016461"/>
    </source>
</evidence>
<evidence type="ECO:0000256" key="7">
    <source>
        <dbReference type="ARBA" id="ARBA00022519"/>
    </source>
</evidence>
<keyword evidence="9 12" id="KW-0201">Cytochrome c-type biogenesis</keyword>
<dbReference type="EMBL" id="RJVQ01000002">
    <property type="protein sequence ID" value="RQW64166.1"/>
    <property type="molecule type" value="Genomic_DNA"/>
</dbReference>
<feature type="transmembrane region" description="Helical" evidence="12">
    <location>
        <begin position="15"/>
        <end position="35"/>
    </location>
</feature>
<organism evidence="13 14">
    <name type="scientific">Vibrio viridaestus</name>
    <dbReference type="NCBI Taxonomy" id="2487322"/>
    <lineage>
        <taxon>Bacteria</taxon>
        <taxon>Pseudomonadati</taxon>
        <taxon>Pseudomonadota</taxon>
        <taxon>Gammaproteobacteria</taxon>
        <taxon>Vibrionales</taxon>
        <taxon>Vibrionaceae</taxon>
        <taxon>Vibrio</taxon>
    </lineage>
</organism>
<proteinExistence type="inferred from homology"/>
<dbReference type="InterPro" id="IPR052075">
    <property type="entry name" value="Heme_exporter_D"/>
</dbReference>
<keyword evidence="6 12" id="KW-1003">Cell membrane</keyword>
<dbReference type="InterPro" id="IPR007078">
    <property type="entry name" value="Haem_export_protD_CcmD"/>
</dbReference>
<reference evidence="13 14" key="1">
    <citation type="submission" date="2018-11" db="EMBL/GenBank/DDBJ databases">
        <title>Vibrio LJC006 sp. nov., isolated from seawater during the bloom of the enteromorpha.</title>
        <authorList>
            <person name="Liang J."/>
        </authorList>
    </citation>
    <scope>NUCLEOTIDE SEQUENCE [LARGE SCALE GENOMIC DNA]</scope>
    <source>
        <strain evidence="13 14">LJC006</strain>
    </source>
</reference>
<evidence type="ECO:0000256" key="1">
    <source>
        <dbReference type="ARBA" id="ARBA00002442"/>
    </source>
</evidence>
<evidence type="ECO:0000256" key="9">
    <source>
        <dbReference type="ARBA" id="ARBA00022748"/>
    </source>
</evidence>
<keyword evidence="10 12" id="KW-1133">Transmembrane helix</keyword>
<name>A0A3N9U7L4_9VIBR</name>
<evidence type="ECO:0000256" key="8">
    <source>
        <dbReference type="ARBA" id="ARBA00022692"/>
    </source>
</evidence>
<dbReference type="GO" id="GO:0005886">
    <property type="term" value="C:plasma membrane"/>
    <property type="evidence" value="ECO:0007669"/>
    <property type="project" value="UniProtKB-SubCell"/>
</dbReference>
<evidence type="ECO:0000256" key="10">
    <source>
        <dbReference type="ARBA" id="ARBA00022989"/>
    </source>
</evidence>
<dbReference type="GO" id="GO:1903607">
    <property type="term" value="P:cytochrome c biosynthetic process"/>
    <property type="evidence" value="ECO:0007669"/>
    <property type="project" value="TreeGrafter"/>
</dbReference>
<evidence type="ECO:0000256" key="2">
    <source>
        <dbReference type="ARBA" id="ARBA00004377"/>
    </source>
</evidence>
<dbReference type="PANTHER" id="PTHR37531">
    <property type="entry name" value="HEME EXPORTER PROTEIN D"/>
    <property type="match status" value="1"/>
</dbReference>
<sequence length="68" mass="7602">MYFSSFHDFFNMGGYASYVWSSVAISLVLIISLFISAKWKQKSILASVKKEADSKARIAKSKQKGASF</sequence>
<comment type="function">
    <text evidence="1 12">Required for the export of heme to the periplasm for the biogenesis of c-type cytochromes.</text>
</comment>
<dbReference type="GO" id="GO:0017004">
    <property type="term" value="P:cytochrome complex assembly"/>
    <property type="evidence" value="ECO:0007669"/>
    <property type="project" value="UniProtKB-KW"/>
</dbReference>
<evidence type="ECO:0000256" key="6">
    <source>
        <dbReference type="ARBA" id="ARBA00022475"/>
    </source>
</evidence>
<keyword evidence="7 12" id="KW-0997">Cell inner membrane</keyword>
<keyword evidence="11 12" id="KW-0472">Membrane</keyword>
<evidence type="ECO:0000313" key="14">
    <source>
        <dbReference type="Proteomes" id="UP000281112"/>
    </source>
</evidence>
<comment type="caution">
    <text evidence="13">The sequence shown here is derived from an EMBL/GenBank/DDBJ whole genome shotgun (WGS) entry which is preliminary data.</text>
</comment>
<keyword evidence="8 12" id="KW-0812">Transmembrane</keyword>
<dbReference type="Pfam" id="PF04995">
    <property type="entry name" value="CcmD"/>
    <property type="match status" value="1"/>
</dbReference>
<dbReference type="RefSeq" id="WP_124936285.1">
    <property type="nucleotide sequence ID" value="NZ_RJVQ01000002.1"/>
</dbReference>
<dbReference type="NCBIfam" id="TIGR03141">
    <property type="entry name" value="cytochro_ccmD"/>
    <property type="match status" value="1"/>
</dbReference>
<accession>A0A3N9U7L4</accession>
<keyword evidence="5 12" id="KW-0813">Transport</keyword>
<evidence type="ECO:0000256" key="11">
    <source>
        <dbReference type="ARBA" id="ARBA00023136"/>
    </source>
</evidence>
<comment type="similarity">
    <text evidence="3 12">Belongs to the CcmD/CycX/HelD family.</text>
</comment>
<evidence type="ECO:0000313" key="13">
    <source>
        <dbReference type="EMBL" id="RQW64166.1"/>
    </source>
</evidence>
<evidence type="ECO:0000256" key="3">
    <source>
        <dbReference type="ARBA" id="ARBA00008741"/>
    </source>
</evidence>
<keyword evidence="14" id="KW-1185">Reference proteome</keyword>
<gene>
    <name evidence="13" type="primary">ccmD</name>
    <name evidence="13" type="ORF">EES38_06135</name>
</gene>
<dbReference type="PANTHER" id="PTHR37531:SF1">
    <property type="entry name" value="HEME EXPORTER PROTEIN D"/>
    <property type="match status" value="1"/>
</dbReference>
<evidence type="ECO:0000256" key="12">
    <source>
        <dbReference type="RuleBase" id="RU363101"/>
    </source>
</evidence>